<keyword evidence="2" id="KW-1185">Reference proteome</keyword>
<protein>
    <submittedName>
        <fullName evidence="1">Phosphonate C-P lyase system protein PhnH</fullName>
    </submittedName>
</protein>
<dbReference type="GO" id="GO:0019634">
    <property type="term" value="P:organic phosphonate metabolic process"/>
    <property type="evidence" value="ECO:0007669"/>
    <property type="project" value="InterPro"/>
</dbReference>
<dbReference type="Proteomes" id="UP000219182">
    <property type="component" value="Unassembled WGS sequence"/>
</dbReference>
<proteinExistence type="predicted"/>
<dbReference type="NCBIfam" id="TIGR03292">
    <property type="entry name" value="PhnH_redo"/>
    <property type="match status" value="1"/>
</dbReference>
<accession>A0A2A6FE39</accession>
<dbReference type="Pfam" id="PF05845">
    <property type="entry name" value="PhnH"/>
    <property type="match status" value="1"/>
</dbReference>
<dbReference type="InterPro" id="IPR008772">
    <property type="entry name" value="Phosphonate_metab_PhnH"/>
</dbReference>
<reference evidence="1 2" key="1">
    <citation type="submission" date="2017-09" db="EMBL/GenBank/DDBJ databases">
        <title>Mesorhizobum sanjuanii sp. nov. isolated from nodules of Lotus tenuis in saline-alkaline lowlands of Flooding Pampa.</title>
        <authorList>
            <person name="Sannazzaro A.I."/>
            <person name="Torres Tejerizo G.A."/>
            <person name="Fontana F."/>
            <person name="Cumpa Velazquez L.M."/>
            <person name="Hansen L."/>
            <person name="Pistorio M."/>
            <person name="Estrella M.J."/>
        </authorList>
    </citation>
    <scope>NUCLEOTIDE SEQUENCE [LARGE SCALE GENOMIC DNA]</scope>
    <source>
        <strain evidence="1 2">BSA136</strain>
    </source>
</reference>
<dbReference type="Gene3D" id="3.40.50.11310">
    <property type="entry name" value="Bacterial phosphonate metabolism protein PhnH"/>
    <property type="match status" value="1"/>
</dbReference>
<evidence type="ECO:0000313" key="1">
    <source>
        <dbReference type="EMBL" id="PDQ19946.1"/>
    </source>
</evidence>
<sequence length="201" mass="21704">MISVLDTAGLEPGFANPVFDSQDTFRRVLDAYAYVGRPQTLVSATAAVGPLDPATAAVCLTLADCETPVWLDSRSNLPSVRKYLGFHCGVPFVDSVERSTFAIVANPMTMPRLAEFNPGTELEPQASTTIVVQVPSLNGGPPVRWRGPGIQREVSVDVDGLASWFWEDWKLNHELYPSGVDVLFTSGNAIIALPRSISGEI</sequence>
<comment type="caution">
    <text evidence="1">The sequence shown here is derived from an EMBL/GenBank/DDBJ whole genome shotgun (WGS) entry which is preliminary data.</text>
</comment>
<organism evidence="1 2">
    <name type="scientific">Mesorhizobium sanjuanii</name>
    <dbReference type="NCBI Taxonomy" id="2037900"/>
    <lineage>
        <taxon>Bacteria</taxon>
        <taxon>Pseudomonadati</taxon>
        <taxon>Pseudomonadota</taxon>
        <taxon>Alphaproteobacteria</taxon>
        <taxon>Hyphomicrobiales</taxon>
        <taxon>Phyllobacteriaceae</taxon>
        <taxon>Mesorhizobium</taxon>
    </lineage>
</organism>
<dbReference type="AlphaFoldDB" id="A0A2A6FE39"/>
<dbReference type="SUPFAM" id="SSF159709">
    <property type="entry name" value="PhnH-like"/>
    <property type="match status" value="1"/>
</dbReference>
<dbReference type="PIRSF" id="PIRSF020680">
    <property type="entry name" value="PhnH"/>
    <property type="match status" value="1"/>
</dbReference>
<name>A0A2A6FE39_9HYPH</name>
<dbReference type="EMBL" id="NWQG01000104">
    <property type="protein sequence ID" value="PDQ19946.1"/>
    <property type="molecule type" value="Genomic_DNA"/>
</dbReference>
<gene>
    <name evidence="1" type="primary">phnH</name>
    <name evidence="1" type="ORF">CN311_17025</name>
</gene>
<keyword evidence="1" id="KW-0456">Lyase</keyword>
<dbReference type="RefSeq" id="WP_097574910.1">
    <property type="nucleotide sequence ID" value="NZ_NWQG01000104.1"/>
</dbReference>
<dbReference type="GO" id="GO:0016829">
    <property type="term" value="F:lyase activity"/>
    <property type="evidence" value="ECO:0007669"/>
    <property type="project" value="UniProtKB-KW"/>
</dbReference>
<dbReference type="InterPro" id="IPR038058">
    <property type="entry name" value="PhnH-like_sp"/>
</dbReference>
<evidence type="ECO:0000313" key="2">
    <source>
        <dbReference type="Proteomes" id="UP000219182"/>
    </source>
</evidence>